<reference evidence="1 2" key="1">
    <citation type="submission" date="2011-01" db="EMBL/GenBank/DDBJ databases">
        <authorList>
            <person name="Weinstock G."/>
            <person name="Sodergren E."/>
            <person name="Clifton S."/>
            <person name="Fulton L."/>
            <person name="Fulton B."/>
            <person name="Courtney L."/>
            <person name="Fronick C."/>
            <person name="Harrison M."/>
            <person name="Strong C."/>
            <person name="Farmer C."/>
            <person name="Delahaunty K."/>
            <person name="Markovic C."/>
            <person name="Hall O."/>
            <person name="Minx P."/>
            <person name="Tomlinson C."/>
            <person name="Mitreva M."/>
            <person name="Hou S."/>
            <person name="Chen J."/>
            <person name="Wollam A."/>
            <person name="Pepin K.H."/>
            <person name="Johnson M."/>
            <person name="Bhonagiri V."/>
            <person name="Zhang X."/>
            <person name="Suruliraj S."/>
            <person name="Warren W."/>
            <person name="Chinwalla A."/>
            <person name="Mardis E.R."/>
            <person name="Wilson R.K."/>
        </authorList>
    </citation>
    <scope>NUCLEOTIDE SEQUENCE [LARGE SCALE GENOMIC DNA]</scope>
    <source>
        <strain evidence="2">DSM 22608 / JCM 16073 / KCTC 15190 / YIT 12066</strain>
    </source>
</reference>
<name>E8LIC6_SUCHY</name>
<dbReference type="HOGENOM" id="CLU_2418528_0_0_6"/>
<dbReference type="EMBL" id="AEVO01000019">
    <property type="protein sequence ID" value="EFY07715.1"/>
    <property type="molecule type" value="Genomic_DNA"/>
</dbReference>
<sequence length="91" mass="10753">DGRMHVHSLEAWQGKLFILFLALILRKELHKRLKPLLSKTHHTFHRSVTVLKDIKMIRNQDRWVCRKALTAEQKSLLNAALPFDMKELRSV</sequence>
<comment type="caution">
    <text evidence="1">The sequence shown here is derived from an EMBL/GenBank/DDBJ whole genome shotgun (WGS) entry which is preliminary data.</text>
</comment>
<keyword evidence="2" id="KW-1185">Reference proteome</keyword>
<organism evidence="1 2">
    <name type="scientific">Succinatimonas hippei (strain DSM 22608 / JCM 16073 / KCTC 15190 / YIT 12066)</name>
    <dbReference type="NCBI Taxonomy" id="762983"/>
    <lineage>
        <taxon>Bacteria</taxon>
        <taxon>Pseudomonadati</taxon>
        <taxon>Pseudomonadota</taxon>
        <taxon>Gammaproteobacteria</taxon>
        <taxon>Aeromonadales</taxon>
        <taxon>Succinivibrionaceae</taxon>
        <taxon>Succinatimonas</taxon>
    </lineage>
</organism>
<gene>
    <name evidence="1" type="ORF">HMPREF9444_00443</name>
</gene>
<protein>
    <submittedName>
        <fullName evidence="1">Uncharacterized protein</fullName>
    </submittedName>
</protein>
<proteinExistence type="predicted"/>
<evidence type="ECO:0000313" key="2">
    <source>
        <dbReference type="Proteomes" id="UP000018458"/>
    </source>
</evidence>
<dbReference type="RefSeq" id="WP_009142664.1">
    <property type="nucleotide sequence ID" value="NZ_GL830957.1"/>
</dbReference>
<dbReference type="AlphaFoldDB" id="E8LIC6"/>
<evidence type="ECO:0000313" key="1">
    <source>
        <dbReference type="EMBL" id="EFY07715.1"/>
    </source>
</evidence>
<dbReference type="Proteomes" id="UP000018458">
    <property type="component" value="Unassembled WGS sequence"/>
</dbReference>
<feature type="non-terminal residue" evidence="1">
    <location>
        <position position="1"/>
    </location>
</feature>
<accession>E8LIC6</accession>